<evidence type="ECO:0000313" key="3">
    <source>
        <dbReference type="Proteomes" id="UP001523216"/>
    </source>
</evidence>
<dbReference type="InterPro" id="IPR051704">
    <property type="entry name" value="FAD_aromatic-hydroxylase"/>
</dbReference>
<dbReference type="Gene3D" id="3.50.50.60">
    <property type="entry name" value="FAD/NAD(P)-binding domain"/>
    <property type="match status" value="1"/>
</dbReference>
<gene>
    <name evidence="2" type="ORF">LXN57_10545</name>
</gene>
<reference evidence="2 3" key="1">
    <citation type="submission" date="2022-06" db="EMBL/GenBank/DDBJ databases">
        <title>Actinoplanes abujensis sp. nov., isolated from Nigerian arid soil.</title>
        <authorList>
            <person name="Ding P."/>
        </authorList>
    </citation>
    <scope>NUCLEOTIDE SEQUENCE [LARGE SCALE GENOMIC DNA]</scope>
    <source>
        <strain evidence="3">TRM88002</strain>
    </source>
</reference>
<dbReference type="EMBL" id="JAMQOL010000012">
    <property type="protein sequence ID" value="MCM4078006.1"/>
    <property type="molecule type" value="Genomic_DNA"/>
</dbReference>
<comment type="caution">
    <text evidence="2">The sequence shown here is derived from an EMBL/GenBank/DDBJ whole genome shotgun (WGS) entry which is preliminary data.</text>
</comment>
<name>A0ABT0XW36_9ACTN</name>
<keyword evidence="2" id="KW-0560">Oxidoreductase</keyword>
<keyword evidence="3" id="KW-1185">Reference proteome</keyword>
<dbReference type="SUPFAM" id="SSF51905">
    <property type="entry name" value="FAD/NAD(P)-binding domain"/>
    <property type="match status" value="1"/>
</dbReference>
<dbReference type="Pfam" id="PF01494">
    <property type="entry name" value="FAD_binding_3"/>
    <property type="match status" value="1"/>
</dbReference>
<dbReference type="Gene3D" id="3.30.9.10">
    <property type="entry name" value="D-Amino Acid Oxidase, subunit A, domain 2"/>
    <property type="match status" value="1"/>
</dbReference>
<dbReference type="PANTHER" id="PTHR46865">
    <property type="entry name" value="OXIDOREDUCTASE-RELATED"/>
    <property type="match status" value="1"/>
</dbReference>
<dbReference type="PANTHER" id="PTHR46865:SF8">
    <property type="entry name" value="POSSIBLE OXIDOREDUCTASE"/>
    <property type="match status" value="1"/>
</dbReference>
<dbReference type="RefSeq" id="WP_251797855.1">
    <property type="nucleotide sequence ID" value="NZ_JAMQOL010000012.1"/>
</dbReference>
<evidence type="ECO:0000259" key="1">
    <source>
        <dbReference type="Pfam" id="PF01494"/>
    </source>
</evidence>
<evidence type="ECO:0000313" key="2">
    <source>
        <dbReference type="EMBL" id="MCM4078006.1"/>
    </source>
</evidence>
<organism evidence="2 3">
    <name type="scientific">Paractinoplanes hotanensis</name>
    <dbReference type="NCBI Taxonomy" id="2906497"/>
    <lineage>
        <taxon>Bacteria</taxon>
        <taxon>Bacillati</taxon>
        <taxon>Actinomycetota</taxon>
        <taxon>Actinomycetes</taxon>
        <taxon>Micromonosporales</taxon>
        <taxon>Micromonosporaceae</taxon>
        <taxon>Paractinoplanes</taxon>
    </lineage>
</organism>
<dbReference type="GO" id="GO:0004497">
    <property type="term" value="F:monooxygenase activity"/>
    <property type="evidence" value="ECO:0007669"/>
    <property type="project" value="UniProtKB-KW"/>
</dbReference>
<feature type="domain" description="FAD-binding" evidence="1">
    <location>
        <begin position="3"/>
        <end position="335"/>
    </location>
</feature>
<keyword evidence="2" id="KW-0503">Monooxygenase</keyword>
<proteinExistence type="predicted"/>
<sequence length="388" mass="42676">MRALVCGAGIAGLALAHRLRHHGWDVHVVDHAAGPRDQGYMIDFFGPGYEAVTAMGLQRNLREFAHPVERFRYIDAHGRTTVSVDYTLFAKALDGEMVSIMRPALERMLRESLQDRVEIRYGTTIDRIDGDRAELSDGAVVAADVIVGADGVHSRVRSLAFGAEPGFLRYLGMHTGAYVFRDPAVFEQVRGQFVLTETCGRQVGLYGLDDDRVAVFAVHRTEDARLPEDPRGALRRSYTGMGPLVDLALAHCPPPEGVYYDQVAQIDAPRWTDGRVALIGDAACAVSLVAGQGASLGVAGAYLLAERLHAATSVQEGLADYERRWRPVAEAVQQSARSRVAEWFLPTSTTKLVLRRWAFKAMRLPGLDRILIGPLFPKGRQSMAELVR</sequence>
<dbReference type="Proteomes" id="UP001523216">
    <property type="component" value="Unassembled WGS sequence"/>
</dbReference>
<protein>
    <submittedName>
        <fullName evidence="2">FAD-dependent monooxygenase</fullName>
    </submittedName>
</protein>
<accession>A0ABT0XW36</accession>
<dbReference type="InterPro" id="IPR036188">
    <property type="entry name" value="FAD/NAD-bd_sf"/>
</dbReference>
<dbReference type="PRINTS" id="PR00420">
    <property type="entry name" value="RNGMNOXGNASE"/>
</dbReference>
<dbReference type="InterPro" id="IPR002938">
    <property type="entry name" value="FAD-bd"/>
</dbReference>